<gene>
    <name evidence="2" type="ORF">E2C01_095134</name>
</gene>
<feature type="compositionally biased region" description="Low complexity" evidence="1">
    <location>
        <begin position="13"/>
        <end position="25"/>
    </location>
</feature>
<protein>
    <submittedName>
        <fullName evidence="2">Uncharacterized protein</fullName>
    </submittedName>
</protein>
<reference evidence="2 3" key="1">
    <citation type="submission" date="2019-05" db="EMBL/GenBank/DDBJ databases">
        <title>Another draft genome of Portunus trituberculatus and its Hox gene families provides insights of decapod evolution.</title>
        <authorList>
            <person name="Jeong J.-H."/>
            <person name="Song I."/>
            <person name="Kim S."/>
            <person name="Choi T."/>
            <person name="Kim D."/>
            <person name="Ryu S."/>
            <person name="Kim W."/>
        </authorList>
    </citation>
    <scope>NUCLEOTIDE SEQUENCE [LARGE SCALE GENOMIC DNA]</scope>
    <source>
        <tissue evidence="2">Muscle</tissue>
    </source>
</reference>
<dbReference type="EMBL" id="VSRR010119475">
    <property type="protein sequence ID" value="MPC99704.1"/>
    <property type="molecule type" value="Genomic_DNA"/>
</dbReference>
<sequence length="128" mass="15030">MLPIRNTYRQKDLNNNTDTQTNTLTTKQSIWSATQLNEASDAVRTEMHQLDHAADATFEEVNRAFQAIVDVIEQRREAVVANVKKMRDEKKKVLQVCVWWWWWRDEGMKGEGSVHTSKHFYCFLNNVS</sequence>
<dbReference type="AlphaFoldDB" id="A0A5B7K4Z2"/>
<organism evidence="2 3">
    <name type="scientific">Portunus trituberculatus</name>
    <name type="common">Swimming crab</name>
    <name type="synonym">Neptunus trituberculatus</name>
    <dbReference type="NCBI Taxonomy" id="210409"/>
    <lineage>
        <taxon>Eukaryota</taxon>
        <taxon>Metazoa</taxon>
        <taxon>Ecdysozoa</taxon>
        <taxon>Arthropoda</taxon>
        <taxon>Crustacea</taxon>
        <taxon>Multicrustacea</taxon>
        <taxon>Malacostraca</taxon>
        <taxon>Eumalacostraca</taxon>
        <taxon>Eucarida</taxon>
        <taxon>Decapoda</taxon>
        <taxon>Pleocyemata</taxon>
        <taxon>Brachyura</taxon>
        <taxon>Eubrachyura</taxon>
        <taxon>Portunoidea</taxon>
        <taxon>Portunidae</taxon>
        <taxon>Portuninae</taxon>
        <taxon>Portunus</taxon>
    </lineage>
</organism>
<accession>A0A5B7K4Z2</accession>
<evidence type="ECO:0000313" key="2">
    <source>
        <dbReference type="EMBL" id="MPC99704.1"/>
    </source>
</evidence>
<name>A0A5B7K4Z2_PORTR</name>
<comment type="caution">
    <text evidence="2">The sequence shown here is derived from an EMBL/GenBank/DDBJ whole genome shotgun (WGS) entry which is preliminary data.</text>
</comment>
<proteinExistence type="predicted"/>
<evidence type="ECO:0000313" key="3">
    <source>
        <dbReference type="Proteomes" id="UP000324222"/>
    </source>
</evidence>
<keyword evidence="3" id="KW-1185">Reference proteome</keyword>
<evidence type="ECO:0000256" key="1">
    <source>
        <dbReference type="SAM" id="MobiDB-lite"/>
    </source>
</evidence>
<feature type="region of interest" description="Disordered" evidence="1">
    <location>
        <begin position="1"/>
        <end position="25"/>
    </location>
</feature>
<dbReference type="Proteomes" id="UP000324222">
    <property type="component" value="Unassembled WGS sequence"/>
</dbReference>
<dbReference type="OrthoDB" id="252722at2759"/>